<dbReference type="AlphaFoldDB" id="A0A2A7S8X7"/>
<dbReference type="Proteomes" id="UP000220629">
    <property type="component" value="Unassembled WGS sequence"/>
</dbReference>
<dbReference type="RefSeq" id="WP_096749878.1">
    <property type="nucleotide sequence ID" value="NZ_CADEPO010000030.1"/>
</dbReference>
<evidence type="ECO:0000256" key="2">
    <source>
        <dbReference type="SAM" id="SignalP"/>
    </source>
</evidence>
<keyword evidence="2" id="KW-0732">Signal</keyword>
<proteinExistence type="predicted"/>
<evidence type="ECO:0008006" key="5">
    <source>
        <dbReference type="Google" id="ProtNLM"/>
    </source>
</evidence>
<name>A0A2A7S8X7_BURGA</name>
<organism evidence="3 4">
    <name type="scientific">Burkholderia gladioli</name>
    <name type="common">Pseudomonas marginata</name>
    <name type="synonym">Phytomonas marginata</name>
    <dbReference type="NCBI Taxonomy" id="28095"/>
    <lineage>
        <taxon>Bacteria</taxon>
        <taxon>Pseudomonadati</taxon>
        <taxon>Pseudomonadota</taxon>
        <taxon>Betaproteobacteria</taxon>
        <taxon>Burkholderiales</taxon>
        <taxon>Burkholderiaceae</taxon>
        <taxon>Burkholderia</taxon>
    </lineage>
</organism>
<reference evidence="4" key="1">
    <citation type="submission" date="2017-09" db="EMBL/GenBank/DDBJ databases">
        <title>FDA dAtabase for Regulatory Grade micrObial Sequences (FDA-ARGOS): Supporting development and validation of Infectious Disease Dx tests.</title>
        <authorList>
            <person name="Minogue T."/>
            <person name="Wolcott M."/>
            <person name="Wasieloski L."/>
            <person name="Aguilar W."/>
            <person name="Moore D."/>
            <person name="Tallon L."/>
            <person name="Sadzewicz L."/>
            <person name="Ott S."/>
            <person name="Zhao X."/>
            <person name="Nagaraj S."/>
            <person name="Vavikolanu K."/>
            <person name="Aluvathingal J."/>
            <person name="Nadendla S."/>
            <person name="Sichtig H."/>
        </authorList>
    </citation>
    <scope>NUCLEOTIDE SEQUENCE [LARGE SCALE GENOMIC DNA]</scope>
    <source>
        <strain evidence="4">FDAARGOS_390</strain>
    </source>
</reference>
<feature type="chain" id="PRO_5012585977" description="DhaL domain-containing protein" evidence="2">
    <location>
        <begin position="23"/>
        <end position="68"/>
    </location>
</feature>
<sequence>MNKLLVSLAAVTLAFASASVFAQDASAPAAKHDKSAPKHKLKKHGSTKGNAKAAAASAAGTNDKGAQQ</sequence>
<feature type="compositionally biased region" description="Basic residues" evidence="1">
    <location>
        <begin position="37"/>
        <end position="46"/>
    </location>
</feature>
<evidence type="ECO:0000256" key="1">
    <source>
        <dbReference type="SAM" id="MobiDB-lite"/>
    </source>
</evidence>
<comment type="caution">
    <text evidence="3">The sequence shown here is derived from an EMBL/GenBank/DDBJ whole genome shotgun (WGS) entry which is preliminary data.</text>
</comment>
<evidence type="ECO:0000313" key="4">
    <source>
        <dbReference type="Proteomes" id="UP000220629"/>
    </source>
</evidence>
<feature type="compositionally biased region" description="Low complexity" evidence="1">
    <location>
        <begin position="47"/>
        <end position="68"/>
    </location>
</feature>
<gene>
    <name evidence="3" type="ORF">CRM94_37490</name>
</gene>
<feature type="region of interest" description="Disordered" evidence="1">
    <location>
        <begin position="26"/>
        <end position="68"/>
    </location>
</feature>
<feature type="signal peptide" evidence="2">
    <location>
        <begin position="1"/>
        <end position="22"/>
    </location>
</feature>
<protein>
    <recommendedName>
        <fullName evidence="5">DhaL domain-containing protein</fullName>
    </recommendedName>
</protein>
<dbReference type="EMBL" id="PDDY01000004">
    <property type="protein sequence ID" value="PEH39922.1"/>
    <property type="molecule type" value="Genomic_DNA"/>
</dbReference>
<evidence type="ECO:0000313" key="3">
    <source>
        <dbReference type="EMBL" id="PEH39922.1"/>
    </source>
</evidence>
<accession>A0A2A7S8X7</accession>